<dbReference type="EMBL" id="JBHUER010000002">
    <property type="protein sequence ID" value="MFD1702147.1"/>
    <property type="molecule type" value="Genomic_DNA"/>
</dbReference>
<accession>A0ABW4K5F2</accession>
<feature type="chain" id="PRO_5047187337" evidence="2">
    <location>
        <begin position="22"/>
        <end position="332"/>
    </location>
</feature>
<proteinExistence type="predicted"/>
<reference evidence="5" key="1">
    <citation type="journal article" date="2019" name="Int. J. Syst. Evol. Microbiol.">
        <title>The Global Catalogue of Microorganisms (GCM) 10K type strain sequencing project: providing services to taxonomists for standard genome sequencing and annotation.</title>
        <authorList>
            <consortium name="The Broad Institute Genomics Platform"/>
            <consortium name="The Broad Institute Genome Sequencing Center for Infectious Disease"/>
            <person name="Wu L."/>
            <person name="Ma J."/>
        </authorList>
    </citation>
    <scope>NUCLEOTIDE SEQUENCE [LARGE SCALE GENOMIC DNA]</scope>
    <source>
        <strain evidence="5">KCTC 23707</strain>
    </source>
</reference>
<dbReference type="InterPro" id="IPR036291">
    <property type="entry name" value="NAD(P)-bd_dom_sf"/>
</dbReference>
<gene>
    <name evidence="4" type="ORF">ACFSCV_03935</name>
</gene>
<dbReference type="RefSeq" id="WP_378797204.1">
    <property type="nucleotide sequence ID" value="NZ_JBHUER010000002.1"/>
</dbReference>
<evidence type="ECO:0000313" key="4">
    <source>
        <dbReference type="EMBL" id="MFD1702147.1"/>
    </source>
</evidence>
<feature type="signal peptide" evidence="2">
    <location>
        <begin position="1"/>
        <end position="21"/>
    </location>
</feature>
<evidence type="ECO:0000256" key="1">
    <source>
        <dbReference type="ARBA" id="ARBA00023027"/>
    </source>
</evidence>
<dbReference type="SUPFAM" id="SSF51735">
    <property type="entry name" value="NAD(P)-binding Rossmann-fold domains"/>
    <property type="match status" value="1"/>
</dbReference>
<dbReference type="PRINTS" id="PR01713">
    <property type="entry name" value="NUCEPIMERASE"/>
</dbReference>
<keyword evidence="2" id="KW-0732">Signal</keyword>
<evidence type="ECO:0000259" key="3">
    <source>
        <dbReference type="Pfam" id="PF01370"/>
    </source>
</evidence>
<organism evidence="4 5">
    <name type="scientific">Methylopila henanensis</name>
    <dbReference type="NCBI Taxonomy" id="873516"/>
    <lineage>
        <taxon>Bacteria</taxon>
        <taxon>Pseudomonadati</taxon>
        <taxon>Pseudomonadota</taxon>
        <taxon>Alphaproteobacteria</taxon>
        <taxon>Hyphomicrobiales</taxon>
        <taxon>Methylopilaceae</taxon>
        <taxon>Methylopila</taxon>
    </lineage>
</organism>
<dbReference type="Gene3D" id="3.40.50.720">
    <property type="entry name" value="NAD(P)-binding Rossmann-like Domain"/>
    <property type="match status" value="1"/>
</dbReference>
<comment type="caution">
    <text evidence="4">The sequence shown here is derived from an EMBL/GenBank/DDBJ whole genome shotgun (WGS) entry which is preliminary data.</text>
</comment>
<dbReference type="Pfam" id="PF01370">
    <property type="entry name" value="Epimerase"/>
    <property type="match status" value="1"/>
</dbReference>
<evidence type="ECO:0000313" key="5">
    <source>
        <dbReference type="Proteomes" id="UP001597308"/>
    </source>
</evidence>
<keyword evidence="1" id="KW-0520">NAD</keyword>
<evidence type="ECO:0000256" key="2">
    <source>
        <dbReference type="SAM" id="SignalP"/>
    </source>
</evidence>
<dbReference type="PANTHER" id="PTHR43574">
    <property type="entry name" value="EPIMERASE-RELATED"/>
    <property type="match status" value="1"/>
</dbReference>
<feature type="domain" description="NAD-dependent epimerase/dehydratase" evidence="3">
    <location>
        <begin position="3"/>
        <end position="249"/>
    </location>
</feature>
<keyword evidence="5" id="KW-1185">Reference proteome</keyword>
<name>A0ABW4K5F2_9HYPH</name>
<dbReference type="InterPro" id="IPR001509">
    <property type="entry name" value="Epimerase_deHydtase"/>
</dbReference>
<protein>
    <submittedName>
        <fullName evidence="4">NAD-dependent epimerase/dehydratase family protein</fullName>
    </submittedName>
</protein>
<sequence>MRVLVTGAAGFIGFHVATALAALGHEITGLDNLTPYYPVRLKHERLAALPKNVRFVEQDVADAAGLANLFREVRPEAVVHLAAQAGVRYSIDNPLAYIHSNDLGHVSMLEAVRRQAPEAHLVYASSSSIYGARNKAPFHEDDRADTPSSLYAATKRANELASSAYAHLYGLRQIGLRFFTVYGIWGRPDMAYWSFSDAILNGREIALFDKGRGLRDFTHVDDVVRSIVAMVERPVFAAGAPTHRIYNIGNSSPVPVTDLVDIIERAAGVKAKIRLVAEQPGDVPLTSADTSRVMADYGFAPSTPLEDGVSRFVAWFRDRPDLHGLTPQTTIV</sequence>
<dbReference type="Proteomes" id="UP001597308">
    <property type="component" value="Unassembled WGS sequence"/>
</dbReference>